<evidence type="ECO:0000313" key="2">
    <source>
        <dbReference type="Proteomes" id="UP000240254"/>
    </source>
</evidence>
<reference evidence="1 2" key="1">
    <citation type="submission" date="2018-03" db="EMBL/GenBank/DDBJ databases">
        <title>Whole genome sequencing of Histamine producing bacteria.</title>
        <authorList>
            <person name="Butler K."/>
        </authorList>
    </citation>
    <scope>NUCLEOTIDE SEQUENCE [LARGE SCALE GENOMIC DNA]</scope>
    <source>
        <strain evidence="1 2">BS2</strain>
    </source>
</reference>
<dbReference type="Gene3D" id="1.20.5.320">
    <property type="entry name" value="6-Phosphogluconate Dehydrogenase, domain 3"/>
    <property type="match status" value="1"/>
</dbReference>
<sequence>MNTIKKTNKNVNTNNTSANNDVYIEDISDINKPIVDKQLNSDAYFTAYSDSKMDINLFPESSSTIRLGGNSQPNIPSWATYGNMLSLVSPGADTTVQILSGYDNDNIGFRSGNKKTLPSRDFVKFFHENNCPTADQVGAAVALTNSQPGSVYNMRSDGSWAEAINDAPHDNKQYVRENGNWTEVTALPNVGDGEDKSLWVEASSMGIIYNDAKKAAANASILKNAAAKQVVRLAFTDNVYFDTTAGEIVIRYGLELHGCLGKKIHWVGSPITTNSDDCLSVMTMPNVAEMPYYCETNCFHVTTGKLTFIEGDGWGGYRGIISRDCNYDGSFRYKFFGKEQHPTKGNPNSSTYTFKGDYAGFGEVIFDNLTLTNSRHLAFFGANQFPYERIVFRNVVMRNCSRGLYSGGITNTNPWYLDVQKAMRNMVVEGLDWENSADFWAGEDNNTAVYVTPLLWEGNRLIYTNARIRGVKVRSHANNKGARALSPVYLGGIRAEMRDCETVNMYNFNPDGSTNTCIFLKKVRNALINNIEHRYEENFFRDMEADFGVTVDNTQGMFISYSPEPGAPWDDSVNYGSEPAESIIIRNAKCWLPKLLRTADISTQIVGSYEITDCDFESPDNGYNSNGRMSGAFTFLTVSWWDNSKYLVDNQMVNRRAIFKGNRVYTPNNTAGKLAYVDIRDMRQHRNGGYVIDISNNDITANCLKELQLTCTSGSEFKAQDCIINQVTLNNRVHIVNSTQNDITPRHDVFVAGNKVPKVIRLDMGGHYSSTAKNALLGRVQQNVFGADMTTGKFRITYAEVTGATPGITLMNATRPSNGCLQNKVHDYNGTMTTKAGCFDFYTRVEITNVNIEKETCTIGYFHPSTKKWTKIEWDATKNDSSFEILVNSKNRFGNDNESSPIKARIGRRSSALTMTLYPNYGDSNYSSVVDVELNINQY</sequence>
<comment type="caution">
    <text evidence="1">The sequence shown here is derived from an EMBL/GenBank/DDBJ whole genome shotgun (WGS) entry which is preliminary data.</text>
</comment>
<protein>
    <submittedName>
        <fullName evidence="1">Uncharacterized protein</fullName>
    </submittedName>
</protein>
<dbReference type="OrthoDB" id="5825411at2"/>
<dbReference type="RefSeq" id="WP_065177034.1">
    <property type="nucleotide sequence ID" value="NZ_LZFA01000043.1"/>
</dbReference>
<gene>
    <name evidence="1" type="ORF">CTM88_05090</name>
</gene>
<dbReference type="EMBL" id="PYMK01000004">
    <property type="protein sequence ID" value="PSU30386.1"/>
    <property type="molecule type" value="Genomic_DNA"/>
</dbReference>
<proteinExistence type="predicted"/>
<organism evidence="1 2">
    <name type="scientific">Photobacterium aquimaris</name>
    <dbReference type="NCBI Taxonomy" id="512643"/>
    <lineage>
        <taxon>Bacteria</taxon>
        <taxon>Pseudomonadati</taxon>
        <taxon>Pseudomonadota</taxon>
        <taxon>Gammaproteobacteria</taxon>
        <taxon>Vibrionales</taxon>
        <taxon>Vibrionaceae</taxon>
        <taxon>Photobacterium</taxon>
    </lineage>
</organism>
<evidence type="ECO:0000313" key="1">
    <source>
        <dbReference type="EMBL" id="PSU30386.1"/>
    </source>
</evidence>
<dbReference type="AlphaFoldDB" id="A0A2T3IPW5"/>
<accession>A0A2T3IPW5</accession>
<name>A0A2T3IPW5_9GAMM</name>
<dbReference type="Proteomes" id="UP000240254">
    <property type="component" value="Unassembled WGS sequence"/>
</dbReference>